<accession>A0A517NTQ9</accession>
<proteinExistence type="predicted"/>
<feature type="region of interest" description="Disordered" evidence="1">
    <location>
        <begin position="1"/>
        <end position="39"/>
    </location>
</feature>
<reference evidence="2 3" key="1">
    <citation type="submission" date="2019-02" db="EMBL/GenBank/DDBJ databases">
        <title>Deep-cultivation of Planctomycetes and their phenomic and genomic characterization uncovers novel biology.</title>
        <authorList>
            <person name="Wiegand S."/>
            <person name="Jogler M."/>
            <person name="Boedeker C."/>
            <person name="Pinto D."/>
            <person name="Vollmers J."/>
            <person name="Rivas-Marin E."/>
            <person name="Kohn T."/>
            <person name="Peeters S.H."/>
            <person name="Heuer A."/>
            <person name="Rast P."/>
            <person name="Oberbeckmann S."/>
            <person name="Bunk B."/>
            <person name="Jeske O."/>
            <person name="Meyerdierks A."/>
            <person name="Storesund J.E."/>
            <person name="Kallscheuer N."/>
            <person name="Luecker S."/>
            <person name="Lage O.M."/>
            <person name="Pohl T."/>
            <person name="Merkel B.J."/>
            <person name="Hornburger P."/>
            <person name="Mueller R.-W."/>
            <person name="Bruemmer F."/>
            <person name="Labrenz M."/>
            <person name="Spormann A.M."/>
            <person name="Op den Camp H."/>
            <person name="Overmann J."/>
            <person name="Amann R."/>
            <person name="Jetten M.S.M."/>
            <person name="Mascher T."/>
            <person name="Medema M.H."/>
            <person name="Devos D.P."/>
            <person name="Kaster A.-K."/>
            <person name="Ovreas L."/>
            <person name="Rohde M."/>
            <person name="Galperin M.Y."/>
            <person name="Jogler C."/>
        </authorList>
    </citation>
    <scope>NUCLEOTIDE SEQUENCE [LARGE SCALE GENOMIC DNA]</scope>
    <source>
        <strain evidence="2 3">K23_9</strain>
    </source>
</reference>
<dbReference type="EMBL" id="CP036526">
    <property type="protein sequence ID" value="QDT10514.1"/>
    <property type="molecule type" value="Genomic_DNA"/>
</dbReference>
<organism evidence="2 3">
    <name type="scientific">Stieleria marina</name>
    <dbReference type="NCBI Taxonomy" id="1930275"/>
    <lineage>
        <taxon>Bacteria</taxon>
        <taxon>Pseudomonadati</taxon>
        <taxon>Planctomycetota</taxon>
        <taxon>Planctomycetia</taxon>
        <taxon>Pirellulales</taxon>
        <taxon>Pirellulaceae</taxon>
        <taxon>Stieleria</taxon>
    </lineage>
</organism>
<feature type="compositionally biased region" description="Basic and acidic residues" evidence="1">
    <location>
        <begin position="16"/>
        <end position="34"/>
    </location>
</feature>
<sequence>MAKQSILQGHRQNGRNHGERANDLQADEKTDHPFSRAFHGYAWYPGGR</sequence>
<gene>
    <name evidence="2" type="ORF">K239x_24710</name>
</gene>
<feature type="compositionally biased region" description="Polar residues" evidence="1">
    <location>
        <begin position="1"/>
        <end position="11"/>
    </location>
</feature>
<evidence type="ECO:0000256" key="1">
    <source>
        <dbReference type="SAM" id="MobiDB-lite"/>
    </source>
</evidence>
<dbReference type="Proteomes" id="UP000319817">
    <property type="component" value="Chromosome"/>
</dbReference>
<evidence type="ECO:0000313" key="2">
    <source>
        <dbReference type="EMBL" id="QDT10514.1"/>
    </source>
</evidence>
<evidence type="ECO:0000313" key="3">
    <source>
        <dbReference type="Proteomes" id="UP000319817"/>
    </source>
</evidence>
<keyword evidence="3" id="KW-1185">Reference proteome</keyword>
<protein>
    <submittedName>
        <fullName evidence="2">Uncharacterized protein</fullName>
    </submittedName>
</protein>
<dbReference type="AlphaFoldDB" id="A0A517NTQ9"/>
<name>A0A517NTQ9_9BACT</name>